<dbReference type="RefSeq" id="WP_196287004.1">
    <property type="nucleotide sequence ID" value="NZ_JADQDP010000003.1"/>
</dbReference>
<dbReference type="NCBIfam" id="TIGR04183">
    <property type="entry name" value="Por_Secre_tail"/>
    <property type="match status" value="1"/>
</dbReference>
<sequence>MKHFFSLWRGCPVALLVLLWLAGPAVWAQAPAWQMPVTPVHGSGATSSFGTVVMDATGNGYVTGSFTGTVTLGATTLTSAGGTDIVIAKYNNSGFVWAQRIGGTGNELPSTVAVSGTSIYLAGAFYSPAVTIGSNTLNRISAGSYDSFVAKLTDTGGTVAFPWVQQLGDASAILATSGTALYISGALRSTTLTLGNTTLTANSGDPAFVAKLTDGGNSSSYAWARLVASQGGAAFVQLAVSGANVYLLGSFRGTLVIGNTTLTAVGSYDVFVAKLVDAGSTSSYAWVQQAGGTGQELDFAIAARGSSVYIAGTFNGPTTSFGNLTATSAGREDVFVAKLTDAGNSAAFTWALSAGGAGVDTPFNLAVSGSNVYVAGSIGSVSTSFGSTTLSNSTNSLEGFLARITEAGNSAGFTWAKQFGGAGNDTANGVAINGNAVYVYGYIFPPATFDSYTVASSAGNPSAFLTSLTDPTLTATTAPQGSLSFSLAPNPARSAAFVQLPGGATALLTLTDVLGRTMRTQTAMPGARVELDLHGLAPGLYTVQVSAGGTHGAQRLVVE</sequence>
<feature type="signal peptide" evidence="1">
    <location>
        <begin position="1"/>
        <end position="28"/>
    </location>
</feature>
<proteinExistence type="predicted"/>
<accession>A0A931BLW2</accession>
<evidence type="ECO:0000313" key="2">
    <source>
        <dbReference type="EMBL" id="MBF9142653.1"/>
    </source>
</evidence>
<gene>
    <name evidence="2" type="ORF">I2I01_13480</name>
</gene>
<keyword evidence="3" id="KW-1185">Reference proteome</keyword>
<reference evidence="2 3" key="1">
    <citation type="submission" date="2020-11" db="EMBL/GenBank/DDBJ databases">
        <authorList>
            <person name="Kim M.K."/>
        </authorList>
    </citation>
    <scope>NUCLEOTIDE SEQUENCE [LARGE SCALE GENOMIC DNA]</scope>
    <source>
        <strain evidence="2 3">BT439</strain>
    </source>
</reference>
<keyword evidence="1" id="KW-0732">Signal</keyword>
<name>A0A931BLW2_9BACT</name>
<dbReference type="InterPro" id="IPR026444">
    <property type="entry name" value="Secre_tail"/>
</dbReference>
<dbReference type="Proteomes" id="UP000645610">
    <property type="component" value="Unassembled WGS sequence"/>
</dbReference>
<dbReference type="AlphaFoldDB" id="A0A931BLW2"/>
<comment type="caution">
    <text evidence="2">The sequence shown here is derived from an EMBL/GenBank/DDBJ whole genome shotgun (WGS) entry which is preliminary data.</text>
</comment>
<organism evidence="2 3">
    <name type="scientific">Hymenobacter properus</name>
    <dbReference type="NCBI Taxonomy" id="2791026"/>
    <lineage>
        <taxon>Bacteria</taxon>
        <taxon>Pseudomonadati</taxon>
        <taxon>Bacteroidota</taxon>
        <taxon>Cytophagia</taxon>
        <taxon>Cytophagales</taxon>
        <taxon>Hymenobacteraceae</taxon>
        <taxon>Hymenobacter</taxon>
    </lineage>
</organism>
<evidence type="ECO:0000256" key="1">
    <source>
        <dbReference type="SAM" id="SignalP"/>
    </source>
</evidence>
<dbReference type="EMBL" id="JADQDP010000003">
    <property type="protein sequence ID" value="MBF9142653.1"/>
    <property type="molecule type" value="Genomic_DNA"/>
</dbReference>
<evidence type="ECO:0000313" key="3">
    <source>
        <dbReference type="Proteomes" id="UP000645610"/>
    </source>
</evidence>
<protein>
    <submittedName>
        <fullName evidence="2">T9SS type A sorting domain-containing protein</fullName>
    </submittedName>
</protein>
<feature type="chain" id="PRO_5037049413" evidence="1">
    <location>
        <begin position="29"/>
        <end position="559"/>
    </location>
</feature>